<dbReference type="PANTHER" id="PTHR39662">
    <property type="entry name" value="DUF354 DOMAIN-CONTAINING PROTEIN-RELATED"/>
    <property type="match status" value="1"/>
</dbReference>
<feature type="region of interest" description="Disordered" evidence="1">
    <location>
        <begin position="356"/>
        <end position="402"/>
    </location>
</feature>
<dbReference type="InterPro" id="IPR007152">
    <property type="entry name" value="DUF354"/>
</dbReference>
<gene>
    <name evidence="2" type="ORF">M0R89_18775</name>
</gene>
<sequence>MKYLFLTNTPAQVHQYRRAVATLRDRGHDVLVLARDYGCTEPLLDHYDVPYESYGTCETQKFSLARELPKHLARIVWLTRQFDPDCVFGRGAFAALAGTVAGTPVVLVDDSGNTDLDHAISVPLVDAVLTPHTFEKDLGEKHYEFRGFKELAYLHPDEYELQSDVRDELGVGPDEEFAIVRLNAFGSHHDVGKAGFTPEKRRELVETLAERATVFVSDEGGEMDLDRTPARAFDLHPALLHDALSEASLLVADTQTMVTEAALLGTPAIRSNSFVGDDDMGNFVDLERAGLVYNLREFDAVLDAATDLLADEDADQRWRNLRDRYLEDKVNLTEIVVEVAERVDSADEFDARTLDRVSGLDPRGSDREADRALPFGAVRSDGGERRRAERSDERTRREGGRR</sequence>
<dbReference type="GeneID" id="72187288"/>
<dbReference type="SUPFAM" id="SSF53756">
    <property type="entry name" value="UDP-Glycosyltransferase/glycogen phosphorylase"/>
    <property type="match status" value="1"/>
</dbReference>
<evidence type="ECO:0000313" key="2">
    <source>
        <dbReference type="EMBL" id="UPV76578.1"/>
    </source>
</evidence>
<dbReference type="Pfam" id="PF04007">
    <property type="entry name" value="DUF354"/>
    <property type="match status" value="1"/>
</dbReference>
<organism evidence="2 3">
    <name type="scientific">Halorussus limi</name>
    <dbReference type="NCBI Taxonomy" id="2938695"/>
    <lineage>
        <taxon>Archaea</taxon>
        <taxon>Methanobacteriati</taxon>
        <taxon>Methanobacteriota</taxon>
        <taxon>Stenosarchaea group</taxon>
        <taxon>Halobacteria</taxon>
        <taxon>Halobacteriales</taxon>
        <taxon>Haladaptataceae</taxon>
        <taxon>Halorussus</taxon>
    </lineage>
</organism>
<dbReference type="AlphaFoldDB" id="A0A8U0I070"/>
<keyword evidence="3" id="KW-1185">Reference proteome</keyword>
<evidence type="ECO:0000256" key="1">
    <source>
        <dbReference type="SAM" id="MobiDB-lite"/>
    </source>
</evidence>
<keyword evidence="2" id="KW-0614">Plasmid</keyword>
<dbReference type="RefSeq" id="WP_248652611.1">
    <property type="nucleotide sequence ID" value="NZ_CP096660.1"/>
</dbReference>
<feature type="compositionally biased region" description="Basic and acidic residues" evidence="1">
    <location>
        <begin position="381"/>
        <end position="402"/>
    </location>
</feature>
<dbReference type="Proteomes" id="UP000830729">
    <property type="component" value="Plasmid unnamed1"/>
</dbReference>
<dbReference type="KEGG" id="halx:M0R89_18775"/>
<proteinExistence type="predicted"/>
<reference evidence="2 3" key="1">
    <citation type="submission" date="2022-04" db="EMBL/GenBank/DDBJ databases">
        <title>Diverse halophilic archaea isolated from saline environments.</title>
        <authorList>
            <person name="Cui H.-L."/>
        </authorList>
    </citation>
    <scope>NUCLEOTIDE SEQUENCE [LARGE SCALE GENOMIC DNA]</scope>
    <source>
        <strain evidence="2 3">XZYJT49</strain>
        <plasmid evidence="2 3">unnamed1</plasmid>
    </source>
</reference>
<name>A0A8U0I070_9EURY</name>
<protein>
    <submittedName>
        <fullName evidence="2">DUF354 domain-containing protein</fullName>
    </submittedName>
</protein>
<evidence type="ECO:0000313" key="3">
    <source>
        <dbReference type="Proteomes" id="UP000830729"/>
    </source>
</evidence>
<geneLocation type="plasmid" evidence="2 3">
    <name>unnamed1</name>
</geneLocation>
<dbReference type="PANTHER" id="PTHR39662:SF1">
    <property type="entry name" value="DUF354 DOMAIN-CONTAINING PROTEIN"/>
    <property type="match status" value="1"/>
</dbReference>
<accession>A0A8U0I070</accession>
<dbReference type="EMBL" id="CP096660">
    <property type="protein sequence ID" value="UPV76578.1"/>
    <property type="molecule type" value="Genomic_DNA"/>
</dbReference>